<proteinExistence type="predicted"/>
<sequence length="65" mass="7160">MLRSHSPPKKLACLMVQTDLERTGIDYRTEEGIADFHTAGRHSHLMESLRSGVTVPQGNGTCPPQ</sequence>
<gene>
    <name evidence="1" type="ORF">Q31a_07650</name>
</gene>
<evidence type="ECO:0000313" key="2">
    <source>
        <dbReference type="Proteomes" id="UP000318017"/>
    </source>
</evidence>
<evidence type="ECO:0000313" key="1">
    <source>
        <dbReference type="EMBL" id="QDV22479.1"/>
    </source>
</evidence>
<reference evidence="1 2" key="1">
    <citation type="submission" date="2019-02" db="EMBL/GenBank/DDBJ databases">
        <title>Deep-cultivation of Planctomycetes and their phenomic and genomic characterization uncovers novel biology.</title>
        <authorList>
            <person name="Wiegand S."/>
            <person name="Jogler M."/>
            <person name="Boedeker C."/>
            <person name="Pinto D."/>
            <person name="Vollmers J."/>
            <person name="Rivas-Marin E."/>
            <person name="Kohn T."/>
            <person name="Peeters S.H."/>
            <person name="Heuer A."/>
            <person name="Rast P."/>
            <person name="Oberbeckmann S."/>
            <person name="Bunk B."/>
            <person name="Jeske O."/>
            <person name="Meyerdierks A."/>
            <person name="Storesund J.E."/>
            <person name="Kallscheuer N."/>
            <person name="Luecker S."/>
            <person name="Lage O.M."/>
            <person name="Pohl T."/>
            <person name="Merkel B.J."/>
            <person name="Hornburger P."/>
            <person name="Mueller R.-W."/>
            <person name="Bruemmer F."/>
            <person name="Labrenz M."/>
            <person name="Spormann A.M."/>
            <person name="Op den Camp H."/>
            <person name="Overmann J."/>
            <person name="Amann R."/>
            <person name="Jetten M.S.M."/>
            <person name="Mascher T."/>
            <person name="Medema M.H."/>
            <person name="Devos D.P."/>
            <person name="Kaster A.-K."/>
            <person name="Ovreas L."/>
            <person name="Rohde M."/>
            <person name="Galperin M.Y."/>
            <person name="Jogler C."/>
        </authorList>
    </citation>
    <scope>NUCLEOTIDE SEQUENCE [LARGE SCALE GENOMIC DNA]</scope>
    <source>
        <strain evidence="1 2">Q31a</strain>
    </source>
</reference>
<keyword evidence="2" id="KW-1185">Reference proteome</keyword>
<dbReference type="Proteomes" id="UP000318017">
    <property type="component" value="Chromosome"/>
</dbReference>
<accession>A0A518G1J6</accession>
<dbReference type="KEGG" id="ahel:Q31a_07650"/>
<organism evidence="1 2">
    <name type="scientific">Aureliella helgolandensis</name>
    <dbReference type="NCBI Taxonomy" id="2527968"/>
    <lineage>
        <taxon>Bacteria</taxon>
        <taxon>Pseudomonadati</taxon>
        <taxon>Planctomycetota</taxon>
        <taxon>Planctomycetia</taxon>
        <taxon>Pirellulales</taxon>
        <taxon>Pirellulaceae</taxon>
        <taxon>Aureliella</taxon>
    </lineage>
</organism>
<name>A0A518G1J6_9BACT</name>
<protein>
    <submittedName>
        <fullName evidence="1">Uncharacterized protein</fullName>
    </submittedName>
</protein>
<dbReference type="AlphaFoldDB" id="A0A518G1J6"/>
<dbReference type="EMBL" id="CP036298">
    <property type="protein sequence ID" value="QDV22479.1"/>
    <property type="molecule type" value="Genomic_DNA"/>
</dbReference>